<evidence type="ECO:0000256" key="2">
    <source>
        <dbReference type="PROSITE-ProRule" id="PRU00335"/>
    </source>
</evidence>
<gene>
    <name evidence="4" type="ORF">C4K46_03005</name>
</gene>
<protein>
    <submittedName>
        <fullName evidence="4">TetR family transcriptional regulator</fullName>
    </submittedName>
</protein>
<dbReference type="PROSITE" id="PS50977">
    <property type="entry name" value="HTH_TETR_2"/>
    <property type="match status" value="1"/>
</dbReference>
<dbReference type="SUPFAM" id="SSF46689">
    <property type="entry name" value="Homeodomain-like"/>
    <property type="match status" value="1"/>
</dbReference>
<evidence type="ECO:0000259" key="3">
    <source>
        <dbReference type="PROSITE" id="PS50977"/>
    </source>
</evidence>
<keyword evidence="5" id="KW-1185">Reference proteome</keyword>
<reference evidence="4 5" key="1">
    <citation type="submission" date="2018-02" db="EMBL/GenBank/DDBJ databases">
        <title>Draft genome sequence of Streptococcus oricebi CCUG 70868T type strain.</title>
        <authorList>
            <person name="Mendez V."/>
            <person name="Salva-Serra F."/>
            <person name="Jaen-Luchoro D."/>
            <person name="Gonzales-Siles L."/>
            <person name="Karlsson R."/>
            <person name="Engstrom-Jakobsson H."/>
            <person name="Busquets A."/>
            <person name="Gomila M."/>
            <person name="Pineiro-Iglesias B."/>
            <person name="Bennasar-Figueras A."/>
            <person name="Seeger M."/>
            <person name="Moore E."/>
        </authorList>
    </citation>
    <scope>NUCLEOTIDE SEQUENCE [LARGE SCALE GENOMIC DNA]</scope>
    <source>
        <strain evidence="4 5">CCUG 70868</strain>
    </source>
</reference>
<evidence type="ECO:0000256" key="1">
    <source>
        <dbReference type="ARBA" id="ARBA00023125"/>
    </source>
</evidence>
<name>A0ABS5B249_9STRE</name>
<dbReference type="InterPro" id="IPR050624">
    <property type="entry name" value="HTH-type_Tx_Regulator"/>
</dbReference>
<dbReference type="InterPro" id="IPR039532">
    <property type="entry name" value="TetR_C_Firmicutes"/>
</dbReference>
<feature type="domain" description="HTH tetR-type" evidence="3">
    <location>
        <begin position="6"/>
        <end position="66"/>
    </location>
</feature>
<dbReference type="Pfam" id="PF14278">
    <property type="entry name" value="TetR_C_8"/>
    <property type="match status" value="1"/>
</dbReference>
<accession>A0ABS5B249</accession>
<dbReference type="InterPro" id="IPR001647">
    <property type="entry name" value="HTH_TetR"/>
</dbReference>
<dbReference type="Proteomes" id="UP001519296">
    <property type="component" value="Unassembled WGS sequence"/>
</dbReference>
<comment type="caution">
    <text evidence="4">The sequence shown here is derived from an EMBL/GenBank/DDBJ whole genome shotgun (WGS) entry which is preliminary data.</text>
</comment>
<dbReference type="PANTHER" id="PTHR43479">
    <property type="entry name" value="ACREF/ENVCD OPERON REPRESSOR-RELATED"/>
    <property type="match status" value="1"/>
</dbReference>
<sequence length="180" mass="21169">MQKRQTETKAAIKEALTQLLLEEKFEDISVSKLTRRAGINRGTFYLHYLDKYDMMDKIKEEIISQMHTIFEEDLTPQDMIIRNLTQLKQDYSFIYAVYKSNYINLGQVIRDFLMTVVTTGDQKRTQCFIQSNFKIPHEYALEVFTSSISGLILHWIANGAKESPQEIANMFLQLFNYDSW</sequence>
<organism evidence="4 5">
    <name type="scientific">Streptococcus oricebi</name>
    <dbReference type="NCBI Taxonomy" id="1547447"/>
    <lineage>
        <taxon>Bacteria</taxon>
        <taxon>Bacillati</taxon>
        <taxon>Bacillota</taxon>
        <taxon>Bacilli</taxon>
        <taxon>Lactobacillales</taxon>
        <taxon>Streptococcaceae</taxon>
        <taxon>Streptococcus</taxon>
    </lineage>
</organism>
<dbReference type="PANTHER" id="PTHR43479:SF7">
    <property type="entry name" value="TETR-FAMILY TRANSCRIPTIONAL REGULATOR"/>
    <property type="match status" value="1"/>
</dbReference>
<proteinExistence type="predicted"/>
<evidence type="ECO:0000313" key="4">
    <source>
        <dbReference type="EMBL" id="MBP2622902.1"/>
    </source>
</evidence>
<keyword evidence="1 2" id="KW-0238">DNA-binding</keyword>
<feature type="DNA-binding region" description="H-T-H motif" evidence="2">
    <location>
        <begin position="29"/>
        <end position="48"/>
    </location>
</feature>
<dbReference type="RefSeq" id="WP_209627262.1">
    <property type="nucleotide sequence ID" value="NZ_PRDG01000002.1"/>
</dbReference>
<evidence type="ECO:0000313" key="5">
    <source>
        <dbReference type="Proteomes" id="UP001519296"/>
    </source>
</evidence>
<dbReference type="InterPro" id="IPR009057">
    <property type="entry name" value="Homeodomain-like_sf"/>
</dbReference>
<dbReference type="EMBL" id="PRDG01000002">
    <property type="protein sequence ID" value="MBP2622902.1"/>
    <property type="molecule type" value="Genomic_DNA"/>
</dbReference>
<dbReference type="Gene3D" id="1.10.357.10">
    <property type="entry name" value="Tetracycline Repressor, domain 2"/>
    <property type="match status" value="1"/>
</dbReference>